<dbReference type="Pfam" id="PF11611">
    <property type="entry name" value="DUF4352"/>
    <property type="match status" value="1"/>
</dbReference>
<keyword evidence="3" id="KW-0472">Membrane</keyword>
<evidence type="ECO:0000256" key="3">
    <source>
        <dbReference type="SAM" id="Phobius"/>
    </source>
</evidence>
<dbReference type="Gene3D" id="2.60.40.1240">
    <property type="match status" value="1"/>
</dbReference>
<keyword evidence="1" id="KW-0732">Signal</keyword>
<reference evidence="6 7" key="1">
    <citation type="submission" date="2019-07" db="EMBL/GenBank/DDBJ databases">
        <authorList>
            <person name="Zhu P."/>
        </authorList>
    </citation>
    <scope>NUCLEOTIDE SEQUENCE [LARGE SCALE GENOMIC DNA]</scope>
    <source>
        <strain evidence="6 7">SSL-25</strain>
    </source>
</reference>
<organism evidence="6 7">
    <name type="scientific">Streptomyces qinzhouensis</name>
    <dbReference type="NCBI Taxonomy" id="2599401"/>
    <lineage>
        <taxon>Bacteria</taxon>
        <taxon>Bacillati</taxon>
        <taxon>Actinomycetota</taxon>
        <taxon>Actinomycetes</taxon>
        <taxon>Kitasatosporales</taxon>
        <taxon>Streptomycetaceae</taxon>
        <taxon>Streptomyces</taxon>
    </lineage>
</organism>
<evidence type="ECO:0000259" key="4">
    <source>
        <dbReference type="Pfam" id="PF11611"/>
    </source>
</evidence>
<feature type="transmembrane region" description="Helical" evidence="3">
    <location>
        <begin position="55"/>
        <end position="79"/>
    </location>
</feature>
<feature type="domain" description="DUF4352" evidence="4">
    <location>
        <begin position="133"/>
        <end position="235"/>
    </location>
</feature>
<proteinExistence type="predicted"/>
<feature type="domain" description="DUF4190" evidence="5">
    <location>
        <begin position="1"/>
        <end position="69"/>
    </location>
</feature>
<keyword evidence="2" id="KW-0175">Coiled coil</keyword>
<keyword evidence="3" id="KW-0812">Transmembrane</keyword>
<evidence type="ECO:0000256" key="2">
    <source>
        <dbReference type="SAM" id="Coils"/>
    </source>
</evidence>
<evidence type="ECO:0000313" key="7">
    <source>
        <dbReference type="Proteomes" id="UP000320580"/>
    </source>
</evidence>
<name>A0A5B8JGP5_9ACTN</name>
<evidence type="ECO:0000256" key="1">
    <source>
        <dbReference type="ARBA" id="ARBA00022729"/>
    </source>
</evidence>
<feature type="transmembrane region" description="Helical" evidence="3">
    <location>
        <begin position="26"/>
        <end position="43"/>
    </location>
</feature>
<dbReference type="Pfam" id="PF13828">
    <property type="entry name" value="DUF4190"/>
    <property type="match status" value="1"/>
</dbReference>
<evidence type="ECO:0000313" key="6">
    <source>
        <dbReference type="EMBL" id="QDY80975.1"/>
    </source>
</evidence>
<dbReference type="KEGG" id="sqz:FQU76_12475"/>
<sequence>MGITALVLGIIGIVLGLAVFLFWLSWLPALLAVIFGIIGLSYVRKGTANNRGMALGGVIMGGIGLLLSVGGGVISVLVVKGANDSAEDNVLQVEASAEAEDREAVEKAEREAEAAAAARRLSFGEPFLFENGLKVTVEKPKPFEPDEFANGHAKGNKAIEVTITVVNTGKKPAPIESMPYVFDAAGADTDLVIDGSGRQKILHDSIPPGKQAIGRYAFSLPPTAANRAEVEFTPVLMDLNMPDARWSGSL</sequence>
<feature type="coiled-coil region" evidence="2">
    <location>
        <begin position="83"/>
        <end position="118"/>
    </location>
</feature>
<dbReference type="AlphaFoldDB" id="A0A5B8JGP5"/>
<evidence type="ECO:0000259" key="5">
    <source>
        <dbReference type="Pfam" id="PF13828"/>
    </source>
</evidence>
<protein>
    <submittedName>
        <fullName evidence="6">DUF4190 domain-containing protein</fullName>
    </submittedName>
</protein>
<gene>
    <name evidence="6" type="ORF">FQU76_12475</name>
</gene>
<accession>A0A5B8JGP5</accession>
<keyword evidence="3" id="KW-1133">Transmembrane helix</keyword>
<dbReference type="InterPro" id="IPR025241">
    <property type="entry name" value="DUF4190"/>
</dbReference>
<keyword evidence="7" id="KW-1185">Reference proteome</keyword>
<dbReference type="EMBL" id="CP042266">
    <property type="protein sequence ID" value="QDY80975.1"/>
    <property type="molecule type" value="Genomic_DNA"/>
</dbReference>
<dbReference type="InterPro" id="IPR029051">
    <property type="entry name" value="DUF4352"/>
</dbReference>
<dbReference type="Proteomes" id="UP000320580">
    <property type="component" value="Chromosome"/>
</dbReference>
<dbReference type="InterPro" id="IPR029050">
    <property type="entry name" value="Immunoprotect_excell_Ig-like"/>
</dbReference>
<dbReference type="OrthoDB" id="4319873at2"/>